<evidence type="ECO:0008006" key="5">
    <source>
        <dbReference type="Google" id="ProtNLM"/>
    </source>
</evidence>
<protein>
    <recommendedName>
        <fullName evidence="5">Methyltransferase</fullName>
    </recommendedName>
</protein>
<proteinExistence type="inferred from homology"/>
<dbReference type="PANTHER" id="PTHR12150:SF13">
    <property type="entry name" value="METHYLTRANSFERASE C9ORF114-RELATED"/>
    <property type="match status" value="1"/>
</dbReference>
<keyword evidence="4" id="KW-1185">Reference proteome</keyword>
<comment type="caution">
    <text evidence="3">The sequence shown here is derived from an EMBL/GenBank/DDBJ whole genome shotgun (WGS) entry which is preliminary data.</text>
</comment>
<dbReference type="OrthoDB" id="361029at2759"/>
<comment type="similarity">
    <text evidence="1">Belongs to the class IV-like SAM-binding methyltransferase superfamily.</text>
</comment>
<name>A0A9W4TYQ8_9ASCO</name>
<dbReference type="InterPro" id="IPR029028">
    <property type="entry name" value="Alpha/beta_knot_MTases"/>
</dbReference>
<dbReference type="Pfam" id="PF02598">
    <property type="entry name" value="Methyltrn_RNA_3"/>
    <property type="match status" value="1"/>
</dbReference>
<reference evidence="3" key="1">
    <citation type="submission" date="2022-12" db="EMBL/GenBank/DDBJ databases">
        <authorList>
            <person name="Brejova B."/>
        </authorList>
    </citation>
    <scope>NUCLEOTIDE SEQUENCE</scope>
</reference>
<dbReference type="Gene3D" id="3.40.1280.10">
    <property type="match status" value="2"/>
</dbReference>
<dbReference type="EMBL" id="CANTUO010000004">
    <property type="protein sequence ID" value="CAI5759523.1"/>
    <property type="molecule type" value="Genomic_DNA"/>
</dbReference>
<dbReference type="PANTHER" id="PTHR12150">
    <property type="entry name" value="CLASS IV SAM-BINDING METHYLTRANSFERASE-RELATED"/>
    <property type="match status" value="1"/>
</dbReference>
<evidence type="ECO:0000256" key="2">
    <source>
        <dbReference type="SAM" id="MobiDB-lite"/>
    </source>
</evidence>
<organism evidence="3 4">
    <name type="scientific">Candida verbasci</name>
    <dbReference type="NCBI Taxonomy" id="1227364"/>
    <lineage>
        <taxon>Eukaryota</taxon>
        <taxon>Fungi</taxon>
        <taxon>Dikarya</taxon>
        <taxon>Ascomycota</taxon>
        <taxon>Saccharomycotina</taxon>
        <taxon>Pichiomycetes</taxon>
        <taxon>Debaryomycetaceae</taxon>
        <taxon>Candida/Lodderomyces clade</taxon>
        <taxon>Candida</taxon>
    </lineage>
</organism>
<evidence type="ECO:0000256" key="1">
    <source>
        <dbReference type="ARBA" id="ARBA00009841"/>
    </source>
</evidence>
<feature type="region of interest" description="Disordered" evidence="2">
    <location>
        <begin position="1"/>
        <end position="22"/>
    </location>
</feature>
<feature type="compositionally biased region" description="Polar residues" evidence="2">
    <location>
        <begin position="8"/>
        <end position="22"/>
    </location>
</feature>
<accession>A0A9W4TYQ8</accession>
<dbReference type="AlphaFoldDB" id="A0A9W4TYQ8"/>
<evidence type="ECO:0000313" key="3">
    <source>
        <dbReference type="EMBL" id="CAI5759523.1"/>
    </source>
</evidence>
<dbReference type="InterPro" id="IPR003750">
    <property type="entry name" value="Put_MeTrfase-C9orf114-like"/>
</dbReference>
<gene>
    <name evidence="3" type="ORF">CANVERA_P4035</name>
</gene>
<sequence>MSKPKVKQQPSTTKKPSRSKQASVSICIPSSVISSKNAYNLQQQTSIVYQIVKACTIYNVSEVIILNIPDINEEKQENVEQTINGNKKVVFNGEKVETKLETKKSTLNDDTLLLASLLQFFITPPYLIKTMFSNKSNSNFTKILPKFKYALKLPKITTLPFMQNNEVYKNFKEGLIIAKKTPKIKKKNEIIKPERKLTVSKYVNIGESKPIKLNIKREIPIYSRVTIDIKNKTIVSPIEAYGYNGYKSSFGYNVRIVDEFNKLFTQSPIKEGYSKTLFINCDDYFENKNNRTKINELDEFNCQEFKNKTITTTNDNKNNNDNLLLLIGNLNDFEINFNNDSSTMFKDLNIVQLIDNKLTIPKGCKIEDGLLICLTRLLL</sequence>
<dbReference type="InterPro" id="IPR029026">
    <property type="entry name" value="tRNA_m1G_MTases_N"/>
</dbReference>
<dbReference type="Proteomes" id="UP001152885">
    <property type="component" value="Unassembled WGS sequence"/>
</dbReference>
<evidence type="ECO:0000313" key="4">
    <source>
        <dbReference type="Proteomes" id="UP001152885"/>
    </source>
</evidence>
<dbReference type="SUPFAM" id="SSF75217">
    <property type="entry name" value="alpha/beta knot"/>
    <property type="match status" value="1"/>
</dbReference>